<dbReference type="Pfam" id="PF00011">
    <property type="entry name" value="HSP20"/>
    <property type="match status" value="1"/>
</dbReference>
<organism evidence="4 5">
    <name type="scientific">Candidatus Uhrbacteria bacterium CG22_combo_CG10-13_8_21_14_all_47_17</name>
    <dbReference type="NCBI Taxonomy" id="1975041"/>
    <lineage>
        <taxon>Bacteria</taxon>
        <taxon>Candidatus Uhriibacteriota</taxon>
    </lineage>
</organism>
<name>A0A2H0BRS5_9BACT</name>
<proteinExistence type="inferred from homology"/>
<dbReference type="Proteomes" id="UP000231581">
    <property type="component" value="Unassembled WGS sequence"/>
</dbReference>
<dbReference type="PANTHER" id="PTHR11527">
    <property type="entry name" value="HEAT-SHOCK PROTEIN 20 FAMILY MEMBER"/>
    <property type="match status" value="1"/>
</dbReference>
<dbReference type="InterPro" id="IPR002068">
    <property type="entry name" value="A-crystallin/Hsp20_dom"/>
</dbReference>
<feature type="domain" description="SHSP" evidence="3">
    <location>
        <begin position="53"/>
        <end position="165"/>
    </location>
</feature>
<dbReference type="InterPro" id="IPR031107">
    <property type="entry name" value="Small_HSP"/>
</dbReference>
<sequence length="165" mass="18862">MEKFYARLKSLSQNKIKLFVTLYPMSLIRWSPFFEPFEGMDKMLEEMQAMNSRPSSGIVPPVDMYETKEAVVVETPIAGIDPKHLSISIDNGMLSIKGTSERKTEVDDKNYYRKEVRHGSIYRQVALPSAVNEEKTEASYENGVLKILMPKIGEKKAIKVEVKKK</sequence>
<dbReference type="Gene3D" id="2.60.40.790">
    <property type="match status" value="1"/>
</dbReference>
<dbReference type="AlphaFoldDB" id="A0A2H0BRS5"/>
<evidence type="ECO:0000313" key="4">
    <source>
        <dbReference type="EMBL" id="PIP60372.1"/>
    </source>
</evidence>
<evidence type="ECO:0000313" key="5">
    <source>
        <dbReference type="Proteomes" id="UP000231581"/>
    </source>
</evidence>
<dbReference type="SUPFAM" id="SSF49764">
    <property type="entry name" value="HSP20-like chaperones"/>
    <property type="match status" value="1"/>
</dbReference>
<evidence type="ECO:0000256" key="1">
    <source>
        <dbReference type="PROSITE-ProRule" id="PRU00285"/>
    </source>
</evidence>
<reference evidence="4 5" key="1">
    <citation type="submission" date="2017-09" db="EMBL/GenBank/DDBJ databases">
        <title>Depth-based differentiation of microbial function through sediment-hosted aquifers and enrichment of novel symbionts in the deep terrestrial subsurface.</title>
        <authorList>
            <person name="Probst A.J."/>
            <person name="Ladd B."/>
            <person name="Jarett J.K."/>
            <person name="Geller-Mcgrath D.E."/>
            <person name="Sieber C.M."/>
            <person name="Emerson J.B."/>
            <person name="Anantharaman K."/>
            <person name="Thomas B.C."/>
            <person name="Malmstrom R."/>
            <person name="Stieglmeier M."/>
            <person name="Klingl A."/>
            <person name="Woyke T."/>
            <person name="Ryan C.M."/>
            <person name="Banfield J.F."/>
        </authorList>
    </citation>
    <scope>NUCLEOTIDE SEQUENCE [LARGE SCALE GENOMIC DNA]</scope>
    <source>
        <strain evidence="4">CG22_combo_CG10-13_8_21_14_all_47_17</strain>
    </source>
</reference>
<dbReference type="PROSITE" id="PS01031">
    <property type="entry name" value="SHSP"/>
    <property type="match status" value="1"/>
</dbReference>
<gene>
    <name evidence="4" type="ORF">COX00_03550</name>
</gene>
<dbReference type="EMBL" id="PCSZ01000067">
    <property type="protein sequence ID" value="PIP60372.1"/>
    <property type="molecule type" value="Genomic_DNA"/>
</dbReference>
<dbReference type="CDD" id="cd06464">
    <property type="entry name" value="ACD_sHsps-like"/>
    <property type="match status" value="1"/>
</dbReference>
<dbReference type="InterPro" id="IPR008978">
    <property type="entry name" value="HSP20-like_chaperone"/>
</dbReference>
<evidence type="ECO:0000259" key="3">
    <source>
        <dbReference type="PROSITE" id="PS01031"/>
    </source>
</evidence>
<comment type="similarity">
    <text evidence="1 2">Belongs to the small heat shock protein (HSP20) family.</text>
</comment>
<accession>A0A2H0BRS5</accession>
<protein>
    <recommendedName>
        <fullName evidence="3">SHSP domain-containing protein</fullName>
    </recommendedName>
</protein>
<comment type="caution">
    <text evidence="4">The sequence shown here is derived from an EMBL/GenBank/DDBJ whole genome shotgun (WGS) entry which is preliminary data.</text>
</comment>
<evidence type="ECO:0000256" key="2">
    <source>
        <dbReference type="RuleBase" id="RU003616"/>
    </source>
</evidence>